<proteinExistence type="predicted"/>
<evidence type="ECO:0000313" key="2">
    <source>
        <dbReference type="Proteomes" id="UP001152658"/>
    </source>
</evidence>
<name>A0ABN8TV26_9VIBR</name>
<dbReference type="Proteomes" id="UP001152658">
    <property type="component" value="Unassembled WGS sequence"/>
</dbReference>
<sequence length="48" mass="5494">MECMSAITSKRSVTLFSLNNYLMGEVKFSIVTGYRNRLQFGLDRLLCS</sequence>
<gene>
    <name evidence="1" type="ORF">VAE063_940361</name>
</gene>
<dbReference type="EMBL" id="CALYLK010000135">
    <property type="protein sequence ID" value="CAH8227081.1"/>
    <property type="molecule type" value="Genomic_DNA"/>
</dbReference>
<protein>
    <submittedName>
        <fullName evidence="1">Uncharacterized protein</fullName>
    </submittedName>
</protein>
<evidence type="ECO:0000313" key="1">
    <source>
        <dbReference type="EMBL" id="CAH8227081.1"/>
    </source>
</evidence>
<organism evidence="1 2">
    <name type="scientific">Vibrio aestuarianus</name>
    <dbReference type="NCBI Taxonomy" id="28171"/>
    <lineage>
        <taxon>Bacteria</taxon>
        <taxon>Pseudomonadati</taxon>
        <taxon>Pseudomonadota</taxon>
        <taxon>Gammaproteobacteria</taxon>
        <taxon>Vibrionales</taxon>
        <taxon>Vibrionaceae</taxon>
        <taxon>Vibrio</taxon>
    </lineage>
</organism>
<accession>A0ABN8TV26</accession>
<comment type="caution">
    <text evidence="1">The sequence shown here is derived from an EMBL/GenBank/DDBJ whole genome shotgun (WGS) entry which is preliminary data.</text>
</comment>
<reference evidence="1" key="1">
    <citation type="submission" date="2022-06" db="EMBL/GenBank/DDBJ databases">
        <authorList>
            <person name="Goudenege D."/>
            <person name="Le Roux F."/>
        </authorList>
    </citation>
    <scope>NUCLEOTIDE SEQUENCE</scope>
    <source>
        <strain evidence="1">12-063</strain>
    </source>
</reference>
<keyword evidence="2" id="KW-1185">Reference proteome</keyword>